<proteinExistence type="inferred from homology"/>
<feature type="region of interest" description="Disordered" evidence="9">
    <location>
        <begin position="554"/>
        <end position="588"/>
    </location>
</feature>
<accession>L8H173</accession>
<evidence type="ECO:0000256" key="2">
    <source>
        <dbReference type="ARBA" id="ARBA00008077"/>
    </source>
</evidence>
<keyword evidence="5 10" id="KW-1133">Transmembrane helix</keyword>
<dbReference type="InterPro" id="IPR017981">
    <property type="entry name" value="GPCR_2-like_7TM"/>
</dbReference>
<keyword evidence="3 10" id="KW-0812">Transmembrane</keyword>
<feature type="compositionally biased region" description="Basic residues" evidence="9">
    <location>
        <begin position="567"/>
        <end position="577"/>
    </location>
</feature>
<dbReference type="OMA" id="DSCANDH"/>
<dbReference type="KEGG" id="acan:ACA1_234100"/>
<gene>
    <name evidence="13" type="ORF">ACA1_234100</name>
</gene>
<dbReference type="InterPro" id="IPR050949">
    <property type="entry name" value="GPCR_Fz/Smo-like"/>
</dbReference>
<protein>
    <recommendedName>
        <fullName evidence="12">G-protein coupled receptors family 2 profile 2 domain-containing protein</fullName>
    </recommendedName>
</protein>
<keyword evidence="6 10" id="KW-0472">Membrane</keyword>
<dbReference type="EMBL" id="KB007939">
    <property type="protein sequence ID" value="ELR18972.1"/>
    <property type="molecule type" value="Genomic_DNA"/>
</dbReference>
<feature type="transmembrane region" description="Helical" evidence="10">
    <location>
        <begin position="427"/>
        <end position="447"/>
    </location>
</feature>
<feature type="chain" id="PRO_5003990285" description="G-protein coupled receptors family 2 profile 2 domain-containing protein" evidence="11">
    <location>
        <begin position="20"/>
        <end position="680"/>
    </location>
</feature>
<dbReference type="GO" id="GO:0007166">
    <property type="term" value="P:cell surface receptor signaling pathway"/>
    <property type="evidence" value="ECO:0007669"/>
    <property type="project" value="InterPro"/>
</dbReference>
<dbReference type="GeneID" id="14919741"/>
<evidence type="ECO:0000259" key="12">
    <source>
        <dbReference type="PROSITE" id="PS50261"/>
    </source>
</evidence>
<keyword evidence="7" id="KW-0675">Receptor</keyword>
<feature type="transmembrane region" description="Helical" evidence="10">
    <location>
        <begin position="259"/>
        <end position="277"/>
    </location>
</feature>
<comment type="similarity">
    <text evidence="2">Belongs to the G-protein coupled receptor Fz/Smo family.</text>
</comment>
<evidence type="ECO:0000256" key="4">
    <source>
        <dbReference type="ARBA" id="ARBA00022729"/>
    </source>
</evidence>
<evidence type="ECO:0000256" key="9">
    <source>
        <dbReference type="SAM" id="MobiDB-lite"/>
    </source>
</evidence>
<dbReference type="GO" id="GO:0016020">
    <property type="term" value="C:membrane"/>
    <property type="evidence" value="ECO:0007669"/>
    <property type="project" value="UniProtKB-SubCell"/>
</dbReference>
<evidence type="ECO:0000313" key="13">
    <source>
        <dbReference type="EMBL" id="ELR18972.1"/>
    </source>
</evidence>
<comment type="subcellular location">
    <subcellularLocation>
        <location evidence="1">Membrane</location>
        <topology evidence="1">Multi-pass membrane protein</topology>
    </subcellularLocation>
</comment>
<evidence type="ECO:0000256" key="5">
    <source>
        <dbReference type="ARBA" id="ARBA00022989"/>
    </source>
</evidence>
<evidence type="ECO:0000313" key="14">
    <source>
        <dbReference type="Proteomes" id="UP000011083"/>
    </source>
</evidence>
<dbReference type="Proteomes" id="UP000011083">
    <property type="component" value="Unassembled WGS sequence"/>
</dbReference>
<dbReference type="Gene3D" id="1.20.1070.10">
    <property type="entry name" value="Rhodopsin 7-helix transmembrane proteins"/>
    <property type="match status" value="1"/>
</dbReference>
<dbReference type="PANTHER" id="PTHR31787:SF14">
    <property type="entry name" value="FRIZZLED AND SMOOTHENED-LIKE PROTEIN N-RELATED"/>
    <property type="match status" value="1"/>
</dbReference>
<feature type="transmembrane region" description="Helical" evidence="10">
    <location>
        <begin position="342"/>
        <end position="361"/>
    </location>
</feature>
<evidence type="ECO:0000256" key="3">
    <source>
        <dbReference type="ARBA" id="ARBA00022692"/>
    </source>
</evidence>
<dbReference type="RefSeq" id="XP_004341036.1">
    <property type="nucleotide sequence ID" value="XM_004340988.1"/>
</dbReference>
<name>L8H173_ACACF</name>
<keyword evidence="8" id="KW-0325">Glycoprotein</keyword>
<evidence type="ECO:0000256" key="1">
    <source>
        <dbReference type="ARBA" id="ARBA00004141"/>
    </source>
</evidence>
<evidence type="ECO:0000256" key="10">
    <source>
        <dbReference type="SAM" id="Phobius"/>
    </source>
</evidence>
<feature type="compositionally biased region" description="Low complexity" evidence="9">
    <location>
        <begin position="554"/>
        <end position="566"/>
    </location>
</feature>
<dbReference type="PANTHER" id="PTHR31787">
    <property type="entry name" value="G-PROTEIN-COUPLED RECEPTOR GPCR FAMILY PROTEIN"/>
    <property type="match status" value="1"/>
</dbReference>
<reference evidence="13 14" key="1">
    <citation type="journal article" date="2013" name="Genome Biol.">
        <title>Genome of Acanthamoeba castellanii highlights extensive lateral gene transfer and early evolution of tyrosine kinase signaling.</title>
        <authorList>
            <person name="Clarke M."/>
            <person name="Lohan A.J."/>
            <person name="Liu B."/>
            <person name="Lagkouvardos I."/>
            <person name="Roy S."/>
            <person name="Zafar N."/>
            <person name="Bertelli C."/>
            <person name="Schilde C."/>
            <person name="Kianianmomeni A."/>
            <person name="Burglin T.R."/>
            <person name="Frech C."/>
            <person name="Turcotte B."/>
            <person name="Kopec K.O."/>
            <person name="Synnott J.M."/>
            <person name="Choo C."/>
            <person name="Paponov I."/>
            <person name="Finkler A."/>
            <person name="Soon Heng Tan C."/>
            <person name="Hutchins A.P."/>
            <person name="Weinmeier T."/>
            <person name="Rattei T."/>
            <person name="Chu J.S."/>
            <person name="Gimenez G."/>
            <person name="Irimia M."/>
            <person name="Rigden D.J."/>
            <person name="Fitzpatrick D.A."/>
            <person name="Lorenzo-Morales J."/>
            <person name="Bateman A."/>
            <person name="Chiu C.H."/>
            <person name="Tang P."/>
            <person name="Hegemann P."/>
            <person name="Fromm H."/>
            <person name="Raoult D."/>
            <person name="Greub G."/>
            <person name="Miranda-Saavedra D."/>
            <person name="Chen N."/>
            <person name="Nash P."/>
            <person name="Ginger M.L."/>
            <person name="Horn M."/>
            <person name="Schaap P."/>
            <person name="Caler L."/>
            <person name="Loftus B."/>
        </authorList>
    </citation>
    <scope>NUCLEOTIDE SEQUENCE [LARGE SCALE GENOMIC DNA]</scope>
    <source>
        <strain evidence="13 14">Neff</strain>
    </source>
</reference>
<evidence type="ECO:0000256" key="6">
    <source>
        <dbReference type="ARBA" id="ARBA00023136"/>
    </source>
</evidence>
<keyword evidence="4 11" id="KW-0732">Signal</keyword>
<feature type="transmembrane region" description="Helical" evidence="10">
    <location>
        <begin position="504"/>
        <end position="522"/>
    </location>
</feature>
<feature type="transmembrane region" description="Helical" evidence="10">
    <location>
        <begin position="394"/>
        <end position="415"/>
    </location>
</feature>
<dbReference type="GO" id="GO:0004888">
    <property type="term" value="F:transmembrane signaling receptor activity"/>
    <property type="evidence" value="ECO:0007669"/>
    <property type="project" value="InterPro"/>
</dbReference>
<sequence length="680" mass="75674">MTHRGPTLLLFFILLHGLALELPAIEAGASSKPIECIPYITHRVCVTGNVTQQQVAESLRPALDQAKMFQSQTCQHAWTAFLCGTAFKKCSYADEAKTITLEHPLCYPFCTEVLSDCRGEFQLDDMEDQLPDCNATLPGTAGETMVYPPASQPYHYTLPDNTTTAYKCFVPGDKDDDVDPHVKCPPHYQALSEEFDDSKYITPCQRECPLGTYSDPEYMALSITQIVEGYFGAVMLVVVLIPFFINFSETNMFPHVVPLYIYISSGLMALGFIWPSFLGGFDEVTCEKDFIVADVTYFPCAVQGILLYWGTASLVTWWFNVCLHLLIGSFSGLGYHSKKLRIFYYFVGWFLPTVGLFIAWVSTQIGASPTSVNCFLDWDAAEGWWANGLFYVEFTIIVCVSFVTLNLAIIRLLTIHGFAGFHKQGRLIVFGYSFLCIFLFMMIYWWVIQTRRGHYEHATDHWFGCLAERFKAAEKAGHPNSGKLFDPKQDYGCELADRNPFGMMYTQTLIFSAIPFLVAMIFGHSWFTWNMWGTIVCSLLCVAIQSLANPSSLFAGGSSSSGSPSPTRRRGGRRHQRSSWTHRAADQELEDVESKVKFVPLGSDDEADDWAGNQDEEAVVGEEDFGGRKGRKRSSANGGGGGASDFEDTDAEGDDTDDNGGNGSDGTDYTEDDDGSDKDV</sequence>
<dbReference type="Gene3D" id="1.10.2000.10">
    <property type="entry name" value="Frizzled cysteine-rich domain"/>
    <property type="match status" value="1"/>
</dbReference>
<dbReference type="STRING" id="1257118.L8H173"/>
<keyword evidence="14" id="KW-1185">Reference proteome</keyword>
<evidence type="ECO:0000256" key="8">
    <source>
        <dbReference type="ARBA" id="ARBA00023180"/>
    </source>
</evidence>
<organism evidence="13 14">
    <name type="scientific">Acanthamoeba castellanii (strain ATCC 30010 / Neff)</name>
    <dbReference type="NCBI Taxonomy" id="1257118"/>
    <lineage>
        <taxon>Eukaryota</taxon>
        <taxon>Amoebozoa</taxon>
        <taxon>Discosea</taxon>
        <taxon>Longamoebia</taxon>
        <taxon>Centramoebida</taxon>
        <taxon>Acanthamoebidae</taxon>
        <taxon>Acanthamoeba</taxon>
    </lineage>
</organism>
<dbReference type="InterPro" id="IPR036790">
    <property type="entry name" value="Frizzled_dom_sf"/>
</dbReference>
<evidence type="ECO:0000256" key="7">
    <source>
        <dbReference type="ARBA" id="ARBA00023170"/>
    </source>
</evidence>
<feature type="region of interest" description="Disordered" evidence="9">
    <location>
        <begin position="600"/>
        <end position="680"/>
    </location>
</feature>
<feature type="compositionally biased region" description="Acidic residues" evidence="9">
    <location>
        <begin position="603"/>
        <end position="624"/>
    </location>
</feature>
<dbReference type="AlphaFoldDB" id="L8H173"/>
<feature type="signal peptide" evidence="11">
    <location>
        <begin position="1"/>
        <end position="19"/>
    </location>
</feature>
<feature type="domain" description="G-protein coupled receptors family 2 profile 2" evidence="12">
    <location>
        <begin position="222"/>
        <end position="415"/>
    </location>
</feature>
<feature type="compositionally biased region" description="Acidic residues" evidence="9">
    <location>
        <begin position="645"/>
        <end position="658"/>
    </location>
</feature>
<dbReference type="VEuPathDB" id="AmoebaDB:ACA1_234100"/>
<dbReference type="PROSITE" id="PS50261">
    <property type="entry name" value="G_PROTEIN_RECEP_F2_4"/>
    <property type="match status" value="1"/>
</dbReference>
<feature type="transmembrane region" description="Helical" evidence="10">
    <location>
        <begin position="229"/>
        <end position="247"/>
    </location>
</feature>
<feature type="compositionally biased region" description="Acidic residues" evidence="9">
    <location>
        <begin position="668"/>
        <end position="680"/>
    </location>
</feature>
<evidence type="ECO:0000256" key="11">
    <source>
        <dbReference type="SAM" id="SignalP"/>
    </source>
</evidence>